<dbReference type="InterPro" id="IPR021109">
    <property type="entry name" value="Peptidase_aspartic_dom_sf"/>
</dbReference>
<feature type="compositionally biased region" description="Polar residues" evidence="1">
    <location>
        <begin position="10"/>
        <end position="26"/>
    </location>
</feature>
<proteinExistence type="predicted"/>
<feature type="compositionally biased region" description="Polar residues" evidence="1">
    <location>
        <begin position="85"/>
        <end position="100"/>
    </location>
</feature>
<evidence type="ECO:0000313" key="2">
    <source>
        <dbReference type="EMBL" id="RCH78440.1"/>
    </source>
</evidence>
<dbReference type="SUPFAM" id="SSF50630">
    <property type="entry name" value="Acid proteases"/>
    <property type="match status" value="1"/>
</dbReference>
<dbReference type="AlphaFoldDB" id="A0A367IL98"/>
<keyword evidence="3" id="KW-1185">Reference proteome</keyword>
<dbReference type="STRING" id="86630.A0A367IL98"/>
<dbReference type="Gene3D" id="2.40.70.10">
    <property type="entry name" value="Acid Proteases"/>
    <property type="match status" value="1"/>
</dbReference>
<reference evidence="2 3" key="1">
    <citation type="journal article" date="2018" name="G3 (Bethesda)">
        <title>Phylogenetic and Phylogenomic Definition of Rhizopus Species.</title>
        <authorList>
            <person name="Gryganskyi A.P."/>
            <person name="Golan J."/>
            <person name="Dolatabadi S."/>
            <person name="Mondo S."/>
            <person name="Robb S."/>
            <person name="Idnurm A."/>
            <person name="Muszewska A."/>
            <person name="Steczkiewicz K."/>
            <person name="Masonjones S."/>
            <person name="Liao H.L."/>
            <person name="Gajdeczka M.T."/>
            <person name="Anike F."/>
            <person name="Vuek A."/>
            <person name="Anishchenko I.M."/>
            <person name="Voigt K."/>
            <person name="de Hoog G.S."/>
            <person name="Smith M.E."/>
            <person name="Heitman J."/>
            <person name="Vilgalys R."/>
            <person name="Stajich J.E."/>
        </authorList>
    </citation>
    <scope>NUCLEOTIDE SEQUENCE [LARGE SCALE GENOMIC DNA]</scope>
    <source>
        <strain evidence="2 3">CBS 357.93</strain>
    </source>
</reference>
<feature type="non-terminal residue" evidence="2">
    <location>
        <position position="232"/>
    </location>
</feature>
<dbReference type="Proteomes" id="UP000252139">
    <property type="component" value="Unassembled WGS sequence"/>
</dbReference>
<comment type="caution">
    <text evidence="2">The sequence shown here is derived from an EMBL/GenBank/DDBJ whole genome shotgun (WGS) entry which is preliminary data.</text>
</comment>
<dbReference type="OrthoDB" id="2288717at2759"/>
<evidence type="ECO:0000313" key="3">
    <source>
        <dbReference type="Proteomes" id="UP000252139"/>
    </source>
</evidence>
<name>A0A367IL98_RHIAZ</name>
<feature type="region of interest" description="Disordered" evidence="1">
    <location>
        <begin position="1"/>
        <end position="57"/>
    </location>
</feature>
<accession>A0A367IL98</accession>
<gene>
    <name evidence="2" type="ORF">CU097_000873</name>
</gene>
<protein>
    <submittedName>
        <fullName evidence="2">Uncharacterized protein</fullName>
    </submittedName>
</protein>
<feature type="region of interest" description="Disordered" evidence="1">
    <location>
        <begin position="73"/>
        <end position="115"/>
    </location>
</feature>
<sequence>ALKKDKAASAANNVGGTSESRWNPANSKARLPSGTGRPCRSCGSPWRIGHRCQQTSEPVDVPQAAFRAMSISPTLDASTSSSSDGTPVNASSPSGNSSADATVASPSGSSSSLAVSLPTEHMEIDQNQANAVSMAEAAQACKYLIHPTYSIAPRDTNTIYVPIIVERIKTWAMIDTGATFSCVSPAFCSALGLAPSPPKQGTIRLGHNDSKVLSRLGEIKLHVLYNLIHLSY</sequence>
<dbReference type="EMBL" id="PJQL01005164">
    <property type="protein sequence ID" value="RCH78440.1"/>
    <property type="molecule type" value="Genomic_DNA"/>
</dbReference>
<organism evidence="2 3">
    <name type="scientific">Rhizopus azygosporus</name>
    <name type="common">Rhizopus microsporus var. azygosporus</name>
    <dbReference type="NCBI Taxonomy" id="86630"/>
    <lineage>
        <taxon>Eukaryota</taxon>
        <taxon>Fungi</taxon>
        <taxon>Fungi incertae sedis</taxon>
        <taxon>Mucoromycota</taxon>
        <taxon>Mucoromycotina</taxon>
        <taxon>Mucoromycetes</taxon>
        <taxon>Mucorales</taxon>
        <taxon>Mucorineae</taxon>
        <taxon>Rhizopodaceae</taxon>
        <taxon>Rhizopus</taxon>
    </lineage>
</organism>
<feature type="non-terminal residue" evidence="2">
    <location>
        <position position="1"/>
    </location>
</feature>
<evidence type="ECO:0000256" key="1">
    <source>
        <dbReference type="SAM" id="MobiDB-lite"/>
    </source>
</evidence>
<feature type="compositionally biased region" description="Low complexity" evidence="1">
    <location>
        <begin position="73"/>
        <end position="84"/>
    </location>
</feature>
<feature type="compositionally biased region" description="Low complexity" evidence="1">
    <location>
        <begin position="103"/>
        <end position="115"/>
    </location>
</feature>